<dbReference type="Pfam" id="PF12697">
    <property type="entry name" value="Abhydrolase_6"/>
    <property type="match status" value="1"/>
</dbReference>
<evidence type="ECO:0000313" key="3">
    <source>
        <dbReference type="Proteomes" id="UP000192527"/>
    </source>
</evidence>
<dbReference type="SUPFAM" id="SSF53474">
    <property type="entry name" value="alpha/beta-Hydrolases"/>
    <property type="match status" value="1"/>
</dbReference>
<sequence length="250" mass="27972">MEDISFYNNSGLRLSGVLQKGTNGKLVIMCHGFRSNRSSNGRFDRFAATFQQMGYSVLRFDFGGCGNSEDRPLTLSGEVMDLTAAINYSLGLGFEKIALYGHSLGARVCLEAYNSSYVKTLLLTGAGTGPVRYDWTEEFSPPQLKELSATGLLTLPVEDPYRSELKIARQMLLDFEQCDQQQLLSKITCPTLIVHGDQGEEKILMPLTKKGMKWLPENSKLEIIKGAQHSFMEHLNEVETITCGWLKKHF</sequence>
<dbReference type="OrthoDB" id="9780269at2"/>
<dbReference type="STRING" id="402384.HM131_03075"/>
<name>A0A1W5ZRD8_9BACI</name>
<dbReference type="AlphaFoldDB" id="A0A1W5ZRD8"/>
<proteinExistence type="predicted"/>
<dbReference type="PANTHER" id="PTHR42886">
    <property type="entry name" value="RE40534P-RELATED"/>
    <property type="match status" value="1"/>
</dbReference>
<reference evidence="2 3" key="1">
    <citation type="submission" date="2017-04" db="EMBL/GenBank/DDBJ databases">
        <title>The whole genome sequencing and assembly of Halobacillus mangrovi strain.</title>
        <authorList>
            <person name="Lee S.-J."/>
            <person name="Park M.-K."/>
            <person name="Kim J.-Y."/>
            <person name="Lee Y.-J."/>
            <person name="Yi H."/>
            <person name="Bahn Y.-S."/>
            <person name="Kim J.F."/>
            <person name="Lee D.-W."/>
        </authorList>
    </citation>
    <scope>NUCLEOTIDE SEQUENCE [LARGE SCALE GENOMIC DNA]</scope>
    <source>
        <strain evidence="2 3">KTB 131</strain>
    </source>
</reference>
<organism evidence="2 3">
    <name type="scientific">Halobacillus mangrovi</name>
    <dbReference type="NCBI Taxonomy" id="402384"/>
    <lineage>
        <taxon>Bacteria</taxon>
        <taxon>Bacillati</taxon>
        <taxon>Bacillota</taxon>
        <taxon>Bacilli</taxon>
        <taxon>Bacillales</taxon>
        <taxon>Bacillaceae</taxon>
        <taxon>Halobacillus</taxon>
    </lineage>
</organism>
<dbReference type="InterPro" id="IPR000073">
    <property type="entry name" value="AB_hydrolase_1"/>
</dbReference>
<dbReference type="Gene3D" id="3.40.50.1820">
    <property type="entry name" value="alpha/beta hydrolase"/>
    <property type="match status" value="1"/>
</dbReference>
<evidence type="ECO:0000313" key="2">
    <source>
        <dbReference type="EMBL" id="ARI75870.1"/>
    </source>
</evidence>
<dbReference type="Proteomes" id="UP000192527">
    <property type="component" value="Chromosome"/>
</dbReference>
<protein>
    <recommendedName>
        <fullName evidence="1">AB hydrolase-1 domain-containing protein</fullName>
    </recommendedName>
</protein>
<evidence type="ECO:0000259" key="1">
    <source>
        <dbReference type="Pfam" id="PF12697"/>
    </source>
</evidence>
<dbReference type="EMBL" id="CP020772">
    <property type="protein sequence ID" value="ARI75870.1"/>
    <property type="molecule type" value="Genomic_DNA"/>
</dbReference>
<feature type="domain" description="AB hydrolase-1" evidence="1">
    <location>
        <begin position="27"/>
        <end position="234"/>
    </location>
</feature>
<gene>
    <name evidence="2" type="ORF">HM131_03075</name>
</gene>
<dbReference type="PANTHER" id="PTHR42886:SF53">
    <property type="entry name" value="ALPHA_BETA-HYDROLASES SUPERFAMILY PROTEIN"/>
    <property type="match status" value="1"/>
</dbReference>
<dbReference type="KEGG" id="hmn:HM131_03075"/>
<accession>A0A1W5ZRD8</accession>
<dbReference type="InterPro" id="IPR029058">
    <property type="entry name" value="AB_hydrolase_fold"/>
</dbReference>
<dbReference type="RefSeq" id="WP_085027828.1">
    <property type="nucleotide sequence ID" value="NZ_CP020772.1"/>
</dbReference>
<keyword evidence="3" id="KW-1185">Reference proteome</keyword>